<dbReference type="RefSeq" id="WP_061519857.1">
    <property type="nucleotide sequence ID" value="NZ_JBLWUO010000030.1"/>
</dbReference>
<dbReference type="InterPro" id="IPR010775">
    <property type="entry name" value="DUF1365"/>
</dbReference>
<proteinExistence type="predicted"/>
<dbReference type="AlphaFoldDB" id="A0A150HJ51"/>
<sequence>MHQPSLAIAKAHIRHRRFFPKSHDFKSCLSYLYFDPDQIEQHVRESKLSSTKAWNVLTLNEDDFLKGYTGNIREKIKKIILQQNDTILSAQSHIRVLALPRTLGFRFNSVVFYFIFNTRYEPQFILSEITNTPWNETKVYVHDCRQKCIDHQQYQGFQFDFEKSFHVSPFMPMDIQYKWKFNFSDEQNVIYMQLYQSQKLIFDATMRYELEDITVPSQLNRYAIHHVFEPFKMLASIYVQAFHLWRKKVPFYRHPKKDKDLEENDENAYFR</sequence>
<name>A0A150HJ51_9GAMM</name>
<organism evidence="1 2">
    <name type="scientific">Acinetobacter venetianus</name>
    <dbReference type="NCBI Taxonomy" id="52133"/>
    <lineage>
        <taxon>Bacteria</taxon>
        <taxon>Pseudomonadati</taxon>
        <taxon>Pseudomonadota</taxon>
        <taxon>Gammaproteobacteria</taxon>
        <taxon>Moraxellales</taxon>
        <taxon>Moraxellaceae</taxon>
        <taxon>Acinetobacter</taxon>
    </lineage>
</organism>
<dbReference type="PANTHER" id="PTHR33973">
    <property type="entry name" value="OS07G0153300 PROTEIN"/>
    <property type="match status" value="1"/>
</dbReference>
<evidence type="ECO:0000313" key="1">
    <source>
        <dbReference type="EMBL" id="KXZ62512.1"/>
    </source>
</evidence>
<protein>
    <recommendedName>
        <fullName evidence="3">DUF1365 domain-containing protein</fullName>
    </recommendedName>
</protein>
<gene>
    <name evidence="1" type="ORF">AVENLUH5627_03495</name>
</gene>
<evidence type="ECO:0008006" key="3">
    <source>
        <dbReference type="Google" id="ProtNLM"/>
    </source>
</evidence>
<comment type="caution">
    <text evidence="1">The sequence shown here is derived from an EMBL/GenBank/DDBJ whole genome shotgun (WGS) entry which is preliminary data.</text>
</comment>
<dbReference type="EMBL" id="JRUE01000261">
    <property type="protein sequence ID" value="KXZ62512.1"/>
    <property type="molecule type" value="Genomic_DNA"/>
</dbReference>
<dbReference type="PATRIC" id="fig|52133.18.peg.3580"/>
<accession>A0A150HJ51</accession>
<reference evidence="1 2" key="1">
    <citation type="journal article" date="2016" name="Sci. Rep.">
        <title>Genomic and phenotypic characterization of the species Acinetobacter venetianus.</title>
        <authorList>
            <person name="Fondi M."/>
            <person name="Maida I."/>
            <person name="Perrin E."/>
            <person name="Orlandini V."/>
            <person name="La Torre L."/>
            <person name="Bosi E."/>
            <person name="Negroni A."/>
            <person name="Zanaroli G."/>
            <person name="Fava F."/>
            <person name="Decorosi F."/>
            <person name="Giovannetti L."/>
            <person name="Viti C."/>
            <person name="Vaneechoutte M."/>
            <person name="Dijkshoorn L."/>
            <person name="Fani R."/>
        </authorList>
    </citation>
    <scope>NUCLEOTIDE SEQUENCE [LARGE SCALE GENOMIC DNA]</scope>
    <source>
        <strain evidence="1 2">LUH5627</strain>
    </source>
</reference>
<dbReference type="Pfam" id="PF07103">
    <property type="entry name" value="DUF1365"/>
    <property type="match status" value="1"/>
</dbReference>
<dbReference type="PANTHER" id="PTHR33973:SF4">
    <property type="entry name" value="OS07G0153300 PROTEIN"/>
    <property type="match status" value="1"/>
</dbReference>
<dbReference type="Proteomes" id="UP000075680">
    <property type="component" value="Unassembled WGS sequence"/>
</dbReference>
<evidence type="ECO:0000313" key="2">
    <source>
        <dbReference type="Proteomes" id="UP000075680"/>
    </source>
</evidence>